<dbReference type="AlphaFoldDB" id="A0A0F9P0T1"/>
<organism evidence="1">
    <name type="scientific">marine sediment metagenome</name>
    <dbReference type="NCBI Taxonomy" id="412755"/>
    <lineage>
        <taxon>unclassified sequences</taxon>
        <taxon>metagenomes</taxon>
        <taxon>ecological metagenomes</taxon>
    </lineage>
</organism>
<dbReference type="EMBL" id="LAZR01006106">
    <property type="protein sequence ID" value="KKM94690.1"/>
    <property type="molecule type" value="Genomic_DNA"/>
</dbReference>
<protein>
    <submittedName>
        <fullName evidence="1">Uncharacterized protein</fullName>
    </submittedName>
</protein>
<name>A0A0F9P0T1_9ZZZZ</name>
<gene>
    <name evidence="1" type="ORF">LCGC14_1195860</name>
</gene>
<reference evidence="1" key="1">
    <citation type="journal article" date="2015" name="Nature">
        <title>Complex archaea that bridge the gap between prokaryotes and eukaryotes.</title>
        <authorList>
            <person name="Spang A."/>
            <person name="Saw J.H."/>
            <person name="Jorgensen S.L."/>
            <person name="Zaremba-Niedzwiedzka K."/>
            <person name="Martijn J."/>
            <person name="Lind A.E."/>
            <person name="van Eijk R."/>
            <person name="Schleper C."/>
            <person name="Guy L."/>
            <person name="Ettema T.J."/>
        </authorList>
    </citation>
    <scope>NUCLEOTIDE SEQUENCE</scope>
</reference>
<accession>A0A0F9P0T1</accession>
<proteinExistence type="predicted"/>
<comment type="caution">
    <text evidence="1">The sequence shown here is derived from an EMBL/GenBank/DDBJ whole genome shotgun (WGS) entry which is preliminary data.</text>
</comment>
<evidence type="ECO:0000313" key="1">
    <source>
        <dbReference type="EMBL" id="KKM94690.1"/>
    </source>
</evidence>
<sequence>MATLLIKKNGKFPCELIMGNGGKKSITPTMVDFDNCQAWHQRGQASENGVWIEFDNIRFATTKEERQLTERVIDEIKVSSKIRTELYDLKMSIEPTERIINSFADLFLHYKRDFTLYSKLAKSITIKTQRNELLKAFDLALIYIEDGAINTAKKIMKKAIKNASSK</sequence>